<dbReference type="Gene3D" id="1.10.3720.10">
    <property type="entry name" value="MetI-like"/>
    <property type="match status" value="1"/>
</dbReference>
<dbReference type="InterPro" id="IPR000515">
    <property type="entry name" value="MetI-like"/>
</dbReference>
<organism evidence="10">
    <name type="scientific">Isoptericola variabilis (strain 225)</name>
    <dbReference type="NCBI Taxonomy" id="743718"/>
    <lineage>
        <taxon>Bacteria</taxon>
        <taxon>Bacillati</taxon>
        <taxon>Actinomycetota</taxon>
        <taxon>Actinomycetes</taxon>
        <taxon>Micrococcales</taxon>
        <taxon>Promicromonosporaceae</taxon>
        <taxon>Isoptericola</taxon>
    </lineage>
</organism>
<evidence type="ECO:0000256" key="1">
    <source>
        <dbReference type="ARBA" id="ARBA00004651"/>
    </source>
</evidence>
<feature type="transmembrane region" description="Helical" evidence="7">
    <location>
        <begin position="96"/>
        <end position="117"/>
    </location>
</feature>
<evidence type="ECO:0000256" key="2">
    <source>
        <dbReference type="ARBA" id="ARBA00022448"/>
    </source>
</evidence>
<dbReference type="Pfam" id="PF00528">
    <property type="entry name" value="BPD_transp_1"/>
    <property type="match status" value="1"/>
</dbReference>
<dbReference type="PANTHER" id="PTHR43744">
    <property type="entry name" value="ABC TRANSPORTER PERMEASE PROTEIN MG189-RELATED-RELATED"/>
    <property type="match status" value="1"/>
</dbReference>
<keyword evidence="3" id="KW-1003">Cell membrane</keyword>
<dbReference type="eggNOG" id="COG0395">
    <property type="taxonomic scope" value="Bacteria"/>
</dbReference>
<keyword evidence="5 7" id="KW-1133">Transmembrane helix</keyword>
<evidence type="ECO:0000256" key="4">
    <source>
        <dbReference type="ARBA" id="ARBA00022692"/>
    </source>
</evidence>
<dbReference type="GO" id="GO:0005886">
    <property type="term" value="C:plasma membrane"/>
    <property type="evidence" value="ECO:0007669"/>
    <property type="project" value="UniProtKB-SubCell"/>
</dbReference>
<evidence type="ECO:0000256" key="5">
    <source>
        <dbReference type="ARBA" id="ARBA00022989"/>
    </source>
</evidence>
<feature type="transmembrane region" description="Helical" evidence="7">
    <location>
        <begin position="31"/>
        <end position="49"/>
    </location>
</feature>
<protein>
    <submittedName>
        <fullName evidence="9">ABC-type transporter, integral membrane subunit</fullName>
    </submittedName>
</protein>
<evidence type="ECO:0000256" key="6">
    <source>
        <dbReference type="ARBA" id="ARBA00023136"/>
    </source>
</evidence>
<evidence type="ECO:0000259" key="8">
    <source>
        <dbReference type="PROSITE" id="PS50928"/>
    </source>
</evidence>
<dbReference type="PANTHER" id="PTHR43744:SF9">
    <property type="entry name" value="POLYGALACTURONAN_RHAMNOGALACTURONAN TRANSPORT SYSTEM PERMEASE PROTEIN YTCP"/>
    <property type="match status" value="1"/>
</dbReference>
<proteinExistence type="inferred from homology"/>
<dbReference type="GO" id="GO:0055085">
    <property type="term" value="P:transmembrane transport"/>
    <property type="evidence" value="ECO:0007669"/>
    <property type="project" value="InterPro"/>
</dbReference>
<dbReference type="AlphaFoldDB" id="F6FU59"/>
<gene>
    <name evidence="9" type="ordered locus">Isova_0458</name>
</gene>
<accession>F6FU59</accession>
<keyword evidence="2 7" id="KW-0813">Transport</keyword>
<dbReference type="Proteomes" id="UP000009236">
    <property type="component" value="Chromosome"/>
</dbReference>
<reference evidence="9 10" key="1">
    <citation type="submission" date="2011-05" db="EMBL/GenBank/DDBJ databases">
        <title>Complete sequence of Isoptericola variabilis 225.</title>
        <authorList>
            <consortium name="US DOE Joint Genome Institute"/>
            <person name="Lucas S."/>
            <person name="Han J."/>
            <person name="Lapidus A."/>
            <person name="Cheng J.-F."/>
            <person name="Goodwin L."/>
            <person name="Pitluck S."/>
            <person name="Peters L."/>
            <person name="Mikhailova N."/>
            <person name="Zeytun A."/>
            <person name="Han C."/>
            <person name="Tapia R."/>
            <person name="Land M."/>
            <person name="Hauser L."/>
            <person name="Kyrpides N."/>
            <person name="Ivanova N."/>
            <person name="Pagani I."/>
            <person name="Siebers A."/>
            <person name="Allgaier M."/>
            <person name="Thelen M."/>
            <person name="Hugenholtz P."/>
            <person name="Gladden J."/>
            <person name="Woyke T."/>
        </authorList>
    </citation>
    <scope>NUCLEOTIDE SEQUENCE [LARGE SCALE GENOMIC DNA]</scope>
    <source>
        <strain evidence="10">225</strain>
    </source>
</reference>
<dbReference type="RefSeq" id="WP_013837650.1">
    <property type="nucleotide sequence ID" value="NC_015588.1"/>
</dbReference>
<comment type="subcellular location">
    <subcellularLocation>
        <location evidence="1 7">Cell membrane</location>
        <topology evidence="1 7">Multi-pass membrane protein</topology>
    </subcellularLocation>
</comment>
<feature type="domain" description="ABC transmembrane type-1" evidence="8">
    <location>
        <begin position="92"/>
        <end position="287"/>
    </location>
</feature>
<comment type="similarity">
    <text evidence="7">Belongs to the binding-protein-dependent transport system permease family.</text>
</comment>
<keyword evidence="6 7" id="KW-0472">Membrane</keyword>
<keyword evidence="4 7" id="KW-0812">Transmembrane</keyword>
<dbReference type="EMBL" id="CP002810">
    <property type="protein sequence ID" value="AEG43255.1"/>
    <property type="molecule type" value="Genomic_DNA"/>
</dbReference>
<dbReference type="CDD" id="cd06261">
    <property type="entry name" value="TM_PBP2"/>
    <property type="match status" value="1"/>
</dbReference>
<feature type="transmembrane region" description="Helical" evidence="7">
    <location>
        <begin position="273"/>
        <end position="290"/>
    </location>
</feature>
<feature type="transmembrane region" description="Helical" evidence="7">
    <location>
        <begin position="129"/>
        <end position="152"/>
    </location>
</feature>
<sequence>MVTTTSTPDITAVRTVPVTVKDSVGYKAFRAVNAVALVVICGLTLYPFVNLVAKAFSSQAMIASGQVNLWPRGFNLTTFEGVMSDPYFWVTYKNTVVYTVVATAIAIAITTTFAYALSKPHLKGRGFLVGLALVTMLYSGGLIPNYLLVSYLGFKDTIWAIVLPNAINVFNLLVMKSFFDNFPRELEEAAAIDGMSTYGIFFRIVLPLSKAVVATMILFYAVQFWNSWFQAYLYFNDRDLYPVTLYLRNLLAAAMSTENLGTDSVQIQANVKSVAMLLTVLPIILVYPFIQKYFVRGVMLGSVKG</sequence>
<keyword evidence="10" id="KW-1185">Reference proteome</keyword>
<feature type="transmembrane region" description="Helical" evidence="7">
    <location>
        <begin position="200"/>
        <end position="222"/>
    </location>
</feature>
<dbReference type="InterPro" id="IPR035906">
    <property type="entry name" value="MetI-like_sf"/>
</dbReference>
<feature type="transmembrane region" description="Helical" evidence="7">
    <location>
        <begin position="158"/>
        <end position="179"/>
    </location>
</feature>
<evidence type="ECO:0000313" key="9">
    <source>
        <dbReference type="EMBL" id="AEG43255.1"/>
    </source>
</evidence>
<evidence type="ECO:0000256" key="7">
    <source>
        <dbReference type="RuleBase" id="RU363032"/>
    </source>
</evidence>
<dbReference type="SUPFAM" id="SSF161098">
    <property type="entry name" value="MetI-like"/>
    <property type="match status" value="1"/>
</dbReference>
<dbReference type="STRING" id="743718.Isova_0458"/>
<evidence type="ECO:0000313" key="10">
    <source>
        <dbReference type="Proteomes" id="UP000009236"/>
    </source>
</evidence>
<evidence type="ECO:0000256" key="3">
    <source>
        <dbReference type="ARBA" id="ARBA00022475"/>
    </source>
</evidence>
<dbReference type="KEGG" id="iva:Isova_0458"/>
<name>F6FU59_ISOV2</name>
<dbReference type="PROSITE" id="PS50928">
    <property type="entry name" value="ABC_TM1"/>
    <property type="match status" value="1"/>
</dbReference>
<dbReference type="HOGENOM" id="CLU_016047_1_0_11"/>